<evidence type="ECO:0000313" key="4">
    <source>
        <dbReference type="Proteomes" id="UP000297299"/>
    </source>
</evidence>
<name>A0A4Y8DG81_9HELO</name>
<feature type="compositionally biased region" description="Basic and acidic residues" evidence="2">
    <location>
        <begin position="228"/>
        <end position="242"/>
    </location>
</feature>
<proteinExistence type="predicted"/>
<feature type="region of interest" description="Disordered" evidence="2">
    <location>
        <begin position="105"/>
        <end position="146"/>
    </location>
</feature>
<comment type="caution">
    <text evidence="3">The sequence shown here is derived from an EMBL/GenBank/DDBJ whole genome shotgun (WGS) entry which is preliminary data.</text>
</comment>
<keyword evidence="1" id="KW-0175">Coiled coil</keyword>
<reference evidence="3 4" key="1">
    <citation type="submission" date="2017-11" db="EMBL/GenBank/DDBJ databases">
        <title>Comparative genomics of Botrytis spp.</title>
        <authorList>
            <person name="Valero-Jimenez C.A."/>
            <person name="Tapia P."/>
            <person name="Veloso J."/>
            <person name="Silva-Moreno E."/>
            <person name="Staats M."/>
            <person name="Valdes J.H."/>
            <person name="Van Kan J.A.L."/>
        </authorList>
    </citation>
    <scope>NUCLEOTIDE SEQUENCE [LARGE SCALE GENOMIC DNA]</scope>
    <source>
        <strain evidence="3 4">MUCL2830</strain>
    </source>
</reference>
<dbReference type="Proteomes" id="UP000297299">
    <property type="component" value="Unassembled WGS sequence"/>
</dbReference>
<feature type="coiled-coil region" evidence="1">
    <location>
        <begin position="447"/>
        <end position="474"/>
    </location>
</feature>
<feature type="compositionally biased region" description="Polar residues" evidence="2">
    <location>
        <begin position="194"/>
        <end position="209"/>
    </location>
</feature>
<dbReference type="OrthoDB" id="3508989at2759"/>
<dbReference type="EMBL" id="PHWZ01000029">
    <property type="protein sequence ID" value="TEY82423.1"/>
    <property type="molecule type" value="Genomic_DNA"/>
</dbReference>
<sequence>MSDGTMMTGSENLFPWLRNDTAGELHKKLAFLTFRECIGSGDGSILETDHLRNIVQANQIKSSCWLGHLSVEDIVDLLKGTIQEGWYEKKLEVLKDLDWFIPATPKDTGKPGESVNAARRNGDEVPLLLDPLGPNEEKNSKNEPALILERTARESKAIIGRDSTTLAATKDAEYKGGQVDTREATKDPRKDDQASTSSQKLVTQNQGPAQPSRKQETHDSGDSCLIEPQRERGRATRLDPSLKRRRSTPSPKRAHQRRRINNLGGSYQAHNRFGINTGGNYVKASTMISPTSQYQYIGRYRTPQQHMKHFYNFEIQQQILDDTHHCIVRALYNWAQKYDYGRLFRALLWCKAGHAELHEFYKVLRSVHINEADLDLFGMSVNKFKDMLCRVAQIRHCAVHHRVDAPVSIIQEMVHDCWELTFMLRDSKANELMETIWIDTLEEISFNSNDRTDVEELHDRLRRLNKKMKKNDEAHRIMSSERRDIQGQLGDSLTR</sequence>
<dbReference type="AlphaFoldDB" id="A0A4Y8DG81"/>
<protein>
    <submittedName>
        <fullName evidence="3">Uncharacterized protein</fullName>
    </submittedName>
</protein>
<evidence type="ECO:0000256" key="1">
    <source>
        <dbReference type="SAM" id="Coils"/>
    </source>
</evidence>
<evidence type="ECO:0000256" key="2">
    <source>
        <dbReference type="SAM" id="MobiDB-lite"/>
    </source>
</evidence>
<evidence type="ECO:0000313" key="3">
    <source>
        <dbReference type="EMBL" id="TEY82423.1"/>
    </source>
</evidence>
<organism evidence="3 4">
    <name type="scientific">Botryotinia calthae</name>
    <dbReference type="NCBI Taxonomy" id="38488"/>
    <lineage>
        <taxon>Eukaryota</taxon>
        <taxon>Fungi</taxon>
        <taxon>Dikarya</taxon>
        <taxon>Ascomycota</taxon>
        <taxon>Pezizomycotina</taxon>
        <taxon>Leotiomycetes</taxon>
        <taxon>Helotiales</taxon>
        <taxon>Sclerotiniaceae</taxon>
        <taxon>Botryotinia</taxon>
    </lineage>
</organism>
<feature type="region of interest" description="Disordered" evidence="2">
    <location>
        <begin position="169"/>
        <end position="268"/>
    </location>
</feature>
<gene>
    <name evidence="3" type="ORF">BOTCAL_0029g00100</name>
</gene>
<feature type="compositionally biased region" description="Basic and acidic residues" evidence="2">
    <location>
        <begin position="170"/>
        <end position="193"/>
    </location>
</feature>
<dbReference type="STRING" id="38488.A0A4Y8DG81"/>
<accession>A0A4Y8DG81</accession>
<feature type="compositionally biased region" description="Basic residues" evidence="2">
    <location>
        <begin position="243"/>
        <end position="260"/>
    </location>
</feature>
<keyword evidence="4" id="KW-1185">Reference proteome</keyword>